<dbReference type="InterPro" id="IPR039895">
    <property type="entry name" value="COBL-like"/>
</dbReference>
<keyword evidence="4" id="KW-1185">Reference proteome</keyword>
<evidence type="ECO:0000256" key="1">
    <source>
        <dbReference type="SAM" id="MobiDB-lite"/>
    </source>
</evidence>
<feature type="region of interest" description="Disordered" evidence="1">
    <location>
        <begin position="913"/>
        <end position="1007"/>
    </location>
</feature>
<dbReference type="PANTHER" id="PTHR21557:SF2">
    <property type="entry name" value="CORDON-BLEU PROTEIN-LIKE 1"/>
    <property type="match status" value="1"/>
</dbReference>
<dbReference type="Gene3D" id="3.10.20.90">
    <property type="entry name" value="Phosphatidylinositol 3-kinase Catalytic Subunit, Chain A, domain 1"/>
    <property type="match status" value="1"/>
</dbReference>
<feature type="region of interest" description="Disordered" evidence="1">
    <location>
        <begin position="1050"/>
        <end position="1078"/>
    </location>
</feature>
<proteinExistence type="predicted"/>
<dbReference type="SUPFAM" id="SSF54236">
    <property type="entry name" value="Ubiquitin-like"/>
    <property type="match status" value="1"/>
</dbReference>
<dbReference type="AlphaFoldDB" id="A0A443SWL0"/>
<feature type="compositionally biased region" description="Polar residues" evidence="1">
    <location>
        <begin position="915"/>
        <end position="925"/>
    </location>
</feature>
<gene>
    <name evidence="3" type="ORF">B4U80_09696</name>
</gene>
<evidence type="ECO:0000259" key="2">
    <source>
        <dbReference type="PROSITE" id="PS51082"/>
    </source>
</evidence>
<reference evidence="3 4" key="1">
    <citation type="journal article" date="2018" name="Gigascience">
        <title>Genomes of trombidid mites reveal novel predicted allergens and laterally-transferred genes associated with secondary metabolism.</title>
        <authorList>
            <person name="Dong X."/>
            <person name="Chaisiri K."/>
            <person name="Xia D."/>
            <person name="Armstrong S.D."/>
            <person name="Fang Y."/>
            <person name="Donnelly M.J."/>
            <person name="Kadowaki T."/>
            <person name="McGarry J.W."/>
            <person name="Darby A.C."/>
            <person name="Makepeace B.L."/>
        </authorList>
    </citation>
    <scope>NUCLEOTIDE SEQUENCE [LARGE SCALE GENOMIC DNA]</scope>
    <source>
        <strain evidence="3">UoL-UT</strain>
    </source>
</reference>
<feature type="compositionally biased region" description="Polar residues" evidence="1">
    <location>
        <begin position="1144"/>
        <end position="1156"/>
    </location>
</feature>
<accession>A0A443SWL0</accession>
<sequence>MKSFISGTSGVSASVPDSMSACAENYRSQSNGPLDPVIARSLSTGNMSCATDDSCAINELLEGRMDLNVVLPAPLFESKKQEKVVINVERRQPMMDLLVNIATQFKFNAANYKIKVDGHECKANTPIGSLDVNEVTIVPKKSKQTINKPANDVSSAGVAFHPLSSSPTAMPFKTTFRLQVYLPRNQLMVLRVTPNASIAQIKQIVCCEKGLDVSKYQLVVCDKQPQVLDTKKTLAFYAINEMTLMSNKAIHEAQMQYSTSSCAPGCEPKKVILSLLNATNQTVNSRENNRSEKQHIQTSKPTKKRPAPQPPAVRLKDASPAIQVNCIEKSEKSSTIKKSEAKHKTITGHTRQNSESDSSGYHESMLSSDSPECVPATVAIENVIIEESCCKKMPKKRRAPLPPAAQQVKDTRDKFETNESMSEKSDDSSEQPQEKVTQAFVMEVSVSVARDATSCCSPDRCAPVYNEAAEPLDTDSSPIVADNSSVVADELDAIANSKVDLASDSSLLSKDENSEDVNEERVQGLIEKTIEIDGLLPPPPSFSDSVSQTMPDKTNETIDCITNCELVSKGGNSEQFLDATITSDLHAAAPADETYDGYDCDSNIHSFGEESNNEKVFDCDNAPLKEDRIDSLEAAISADSGTVTNAEKSLRVAIDEDVSDNLSASNKQVVEEIHVTDNIDDLTPLPPPSPFRNCNSETESSVELNEESMKQTKVNTTDDWHSANQQSILVQIKADKSPVSSTCIRVKSNPVVDNKADFPRVDDYSEKCNSLDSSSINSQSVSNVSKTLETPNDFTSISSNEVRFLCRPRKKLTNFKIGSYKNDDGLNIYENGTGNESSEFNSLPLKFNETRLPPKSPSKPVVVTASLKPSVEETIASEISATPESTSTKQTVQILPKSSTTRISMISPKPFKLNRISSWNGNERNVSMPMKEGSDDSNKPTTIFEVNNQSPKSRCVSQIDINKDSTKVSVRNTNSPSSSPDIELKNPLSIQTTQSSPQEEKKESHNSKCLIKQISPSHSPACIKPQTIEIRHETPAKHSTSGVIVKSVPAPIFPSSHRNGSSTDAKSTPPPPPMPDKNIFNATAKQLKKCDSNAKSSVIVPKSSKKVNATNGNSNTVDFHAALLNEIRNLKGGKPPLKKVTTRGPWQSTYNNSECN</sequence>
<dbReference type="OrthoDB" id="8882621at2759"/>
<comment type="caution">
    <text evidence="3">The sequence shown here is derived from an EMBL/GenBank/DDBJ whole genome shotgun (WGS) entry which is preliminary data.</text>
</comment>
<feature type="compositionally biased region" description="Polar residues" evidence="1">
    <location>
        <begin position="988"/>
        <end position="997"/>
    </location>
</feature>
<feature type="compositionally biased region" description="Polar residues" evidence="1">
    <location>
        <begin position="1056"/>
        <end position="1066"/>
    </location>
</feature>
<dbReference type="Proteomes" id="UP000288716">
    <property type="component" value="Unassembled WGS sequence"/>
</dbReference>
<dbReference type="InterPro" id="IPR029071">
    <property type="entry name" value="Ubiquitin-like_domsf"/>
</dbReference>
<dbReference type="InterPro" id="IPR003124">
    <property type="entry name" value="WH2_dom"/>
</dbReference>
<dbReference type="PROSITE" id="PS51082">
    <property type="entry name" value="WH2"/>
    <property type="match status" value="1"/>
</dbReference>
<evidence type="ECO:0000313" key="4">
    <source>
        <dbReference type="Proteomes" id="UP000288716"/>
    </source>
</evidence>
<feature type="compositionally biased region" description="Basic and acidic residues" evidence="1">
    <location>
        <begin position="409"/>
        <end position="427"/>
    </location>
</feature>
<name>A0A443SWL0_9ACAR</name>
<dbReference type="EMBL" id="NCKV01000030">
    <property type="protein sequence ID" value="RWS31900.1"/>
    <property type="molecule type" value="Genomic_DNA"/>
</dbReference>
<feature type="region of interest" description="Disordered" evidence="1">
    <location>
        <begin position="1133"/>
        <end position="1156"/>
    </location>
</feature>
<feature type="compositionally biased region" description="Basic and acidic residues" evidence="1">
    <location>
        <begin position="328"/>
        <end position="343"/>
    </location>
</feature>
<organism evidence="3 4">
    <name type="scientific">Leptotrombidium deliense</name>
    <dbReference type="NCBI Taxonomy" id="299467"/>
    <lineage>
        <taxon>Eukaryota</taxon>
        <taxon>Metazoa</taxon>
        <taxon>Ecdysozoa</taxon>
        <taxon>Arthropoda</taxon>
        <taxon>Chelicerata</taxon>
        <taxon>Arachnida</taxon>
        <taxon>Acari</taxon>
        <taxon>Acariformes</taxon>
        <taxon>Trombidiformes</taxon>
        <taxon>Prostigmata</taxon>
        <taxon>Anystina</taxon>
        <taxon>Parasitengona</taxon>
        <taxon>Trombiculoidea</taxon>
        <taxon>Trombiculidae</taxon>
        <taxon>Leptotrombidium</taxon>
    </lineage>
</organism>
<dbReference type="STRING" id="299467.A0A443SWL0"/>
<feature type="compositionally biased region" description="Polar residues" evidence="1">
    <location>
        <begin position="939"/>
        <end position="960"/>
    </location>
</feature>
<feature type="region of interest" description="Disordered" evidence="1">
    <location>
        <begin position="282"/>
        <end position="371"/>
    </location>
</feature>
<dbReference type="VEuPathDB" id="VectorBase:LDEU000140"/>
<feature type="domain" description="WH2" evidence="2">
    <location>
        <begin position="1119"/>
        <end position="1140"/>
    </location>
</feature>
<feature type="region of interest" description="Disordered" evidence="1">
    <location>
        <begin position="393"/>
        <end position="434"/>
    </location>
</feature>
<protein>
    <recommendedName>
        <fullName evidence="2">WH2 domain-containing protein</fullName>
    </recommendedName>
</protein>
<dbReference type="PANTHER" id="PTHR21557">
    <property type="entry name" value="CORDON-BLEU"/>
    <property type="match status" value="1"/>
</dbReference>
<dbReference type="GO" id="GO:0003785">
    <property type="term" value="F:actin monomer binding"/>
    <property type="evidence" value="ECO:0007669"/>
    <property type="project" value="InterPro"/>
</dbReference>
<feature type="compositionally biased region" description="Polar residues" evidence="1">
    <location>
        <begin position="347"/>
        <end position="370"/>
    </location>
</feature>
<evidence type="ECO:0000313" key="3">
    <source>
        <dbReference type="EMBL" id="RWS31900.1"/>
    </source>
</evidence>
<feature type="compositionally biased region" description="Polar residues" evidence="1">
    <location>
        <begin position="967"/>
        <end position="980"/>
    </location>
</feature>